<gene>
    <name evidence="5" type="ORF">BST97_03835</name>
</gene>
<evidence type="ECO:0000313" key="5">
    <source>
        <dbReference type="EMBL" id="ARN77183.1"/>
    </source>
</evidence>
<evidence type="ECO:0000256" key="3">
    <source>
        <dbReference type="ARBA" id="ARBA00023172"/>
    </source>
</evidence>
<dbReference type="InterPro" id="IPR010998">
    <property type="entry name" value="Integrase_recombinase_N"/>
</dbReference>
<keyword evidence="6" id="KW-1185">Reference proteome</keyword>
<dbReference type="RefSeq" id="WP_085765990.1">
    <property type="nucleotide sequence ID" value="NZ_CP019344.1"/>
</dbReference>
<dbReference type="Pfam" id="PF00589">
    <property type="entry name" value="Phage_integrase"/>
    <property type="match status" value="1"/>
</dbReference>
<accession>A0A1W6MHW2</accession>
<organism evidence="5 6">
    <name type="scientific">Nonlabens spongiae</name>
    <dbReference type="NCBI Taxonomy" id="331648"/>
    <lineage>
        <taxon>Bacteria</taxon>
        <taxon>Pseudomonadati</taxon>
        <taxon>Bacteroidota</taxon>
        <taxon>Flavobacteriia</taxon>
        <taxon>Flavobacteriales</taxon>
        <taxon>Flavobacteriaceae</taxon>
        <taxon>Nonlabens</taxon>
    </lineage>
</organism>
<dbReference type="GO" id="GO:0006310">
    <property type="term" value="P:DNA recombination"/>
    <property type="evidence" value="ECO:0007669"/>
    <property type="project" value="UniProtKB-KW"/>
</dbReference>
<proteinExistence type="inferred from homology"/>
<dbReference type="AlphaFoldDB" id="A0A1W6MHW2"/>
<dbReference type="GO" id="GO:0003677">
    <property type="term" value="F:DNA binding"/>
    <property type="evidence" value="ECO:0007669"/>
    <property type="project" value="UniProtKB-KW"/>
</dbReference>
<name>A0A1W6MHW2_9FLAO</name>
<dbReference type="InterPro" id="IPR050090">
    <property type="entry name" value="Tyrosine_recombinase_XerCD"/>
</dbReference>
<dbReference type="PANTHER" id="PTHR30349">
    <property type="entry name" value="PHAGE INTEGRASE-RELATED"/>
    <property type="match status" value="1"/>
</dbReference>
<dbReference type="PANTHER" id="PTHR30349:SF64">
    <property type="entry name" value="PROPHAGE INTEGRASE INTD-RELATED"/>
    <property type="match status" value="1"/>
</dbReference>
<evidence type="ECO:0000256" key="1">
    <source>
        <dbReference type="ARBA" id="ARBA00008857"/>
    </source>
</evidence>
<dbReference type="STRING" id="331648.BST97_03835"/>
<dbReference type="Gene3D" id="1.10.443.10">
    <property type="entry name" value="Intergrase catalytic core"/>
    <property type="match status" value="1"/>
</dbReference>
<dbReference type="SUPFAM" id="SSF56349">
    <property type="entry name" value="DNA breaking-rejoining enzymes"/>
    <property type="match status" value="1"/>
</dbReference>
<feature type="domain" description="Tyr recombinase" evidence="4">
    <location>
        <begin position="222"/>
        <end position="399"/>
    </location>
</feature>
<dbReference type="CDD" id="cd01185">
    <property type="entry name" value="INTN1_C_like"/>
    <property type="match status" value="1"/>
</dbReference>
<dbReference type="Proteomes" id="UP000193431">
    <property type="component" value="Chromosome"/>
</dbReference>
<dbReference type="InterPro" id="IPR011010">
    <property type="entry name" value="DNA_brk_join_enz"/>
</dbReference>
<evidence type="ECO:0000313" key="6">
    <source>
        <dbReference type="Proteomes" id="UP000193431"/>
    </source>
</evidence>
<dbReference type="InterPro" id="IPR013762">
    <property type="entry name" value="Integrase-like_cat_sf"/>
</dbReference>
<dbReference type="EMBL" id="CP019344">
    <property type="protein sequence ID" value="ARN77183.1"/>
    <property type="molecule type" value="Genomic_DNA"/>
</dbReference>
<reference evidence="5 6" key="1">
    <citation type="submission" date="2016-11" db="EMBL/GenBank/DDBJ databases">
        <title>Trade-off between light-utilization and light-protection in marine flavobacteria.</title>
        <authorList>
            <person name="Kumagai Y."/>
        </authorList>
    </citation>
    <scope>NUCLEOTIDE SEQUENCE [LARGE SCALE GENOMIC DNA]</scope>
    <source>
        <strain evidence="5 6">JCM 13191</strain>
    </source>
</reference>
<dbReference type="InterPro" id="IPR025269">
    <property type="entry name" value="SAM-like_dom"/>
</dbReference>
<comment type="similarity">
    <text evidence="1">Belongs to the 'phage' integrase family.</text>
</comment>
<dbReference type="InterPro" id="IPR002104">
    <property type="entry name" value="Integrase_catalytic"/>
</dbReference>
<dbReference type="GO" id="GO:0015074">
    <property type="term" value="P:DNA integration"/>
    <property type="evidence" value="ECO:0007669"/>
    <property type="project" value="InterPro"/>
</dbReference>
<sequence>MRTKQTFSIRFWQQVARATNGEAGLYVRITVNGKRLDISLKRRVPLSLWDDKKKQAKGHSTKARQINEYLEEVRSRLFDIYKELKYRDKIITAQIIKAAFNNDDEKSKSLLDLIEYHSKKIENTLSKGTIKNFGVTESYLKKFLEKEKKTTDIYLKQLDYKFLVDFENYLANVWPIGHPRAMSQNTIMKHIQRSRKMVTLAYHLEWLERDPFARWKPKYEKTNREFLSETELENLENHNFNSERLDRVRDLFVFSCYTGISYVDIMALKPDNVMKGIDGGNWIVTKRQKTKSSVKVPLLGRAEEIIEKYSNHPMTAVTASLLPIITNEKLNAYLKEVTNHVGIKKNLTFHMARHTFATTITLSNGVPIETVSKLLGHTKIATTQIYARVLEHKVSSDMDNLKLKLKSKENSDKKRNYIT</sequence>
<dbReference type="OrthoDB" id="1098628at2"/>
<dbReference type="InterPro" id="IPR035386">
    <property type="entry name" value="Arm-DNA-bind_5"/>
</dbReference>
<dbReference type="Gene3D" id="1.10.150.130">
    <property type="match status" value="1"/>
</dbReference>
<dbReference type="Pfam" id="PF17293">
    <property type="entry name" value="Arm-DNA-bind_5"/>
    <property type="match status" value="1"/>
</dbReference>
<evidence type="ECO:0000256" key="2">
    <source>
        <dbReference type="ARBA" id="ARBA00023125"/>
    </source>
</evidence>
<dbReference type="Pfam" id="PF13102">
    <property type="entry name" value="Phage_int_SAM_5"/>
    <property type="match status" value="1"/>
</dbReference>
<keyword evidence="3" id="KW-0233">DNA recombination</keyword>
<dbReference type="PROSITE" id="PS51898">
    <property type="entry name" value="TYR_RECOMBINASE"/>
    <property type="match status" value="1"/>
</dbReference>
<keyword evidence="2" id="KW-0238">DNA-binding</keyword>
<evidence type="ECO:0000259" key="4">
    <source>
        <dbReference type="PROSITE" id="PS51898"/>
    </source>
</evidence>
<protein>
    <submittedName>
        <fullName evidence="5">Integrase</fullName>
    </submittedName>
</protein>